<gene>
    <name evidence="1" type="ORF">LCGC14_3144190</name>
</gene>
<name>A0A0F8VW43_9ZZZZ</name>
<evidence type="ECO:0000313" key="1">
    <source>
        <dbReference type="EMBL" id="KKK48532.1"/>
    </source>
</evidence>
<organism evidence="1">
    <name type="scientific">marine sediment metagenome</name>
    <dbReference type="NCBI Taxonomy" id="412755"/>
    <lineage>
        <taxon>unclassified sequences</taxon>
        <taxon>metagenomes</taxon>
        <taxon>ecological metagenomes</taxon>
    </lineage>
</organism>
<dbReference type="EMBL" id="LAZR01069015">
    <property type="protein sequence ID" value="KKK48532.1"/>
    <property type="molecule type" value="Genomic_DNA"/>
</dbReference>
<comment type="caution">
    <text evidence="1">The sequence shown here is derived from an EMBL/GenBank/DDBJ whole genome shotgun (WGS) entry which is preliminary data.</text>
</comment>
<protein>
    <submittedName>
        <fullName evidence="1">Uncharacterized protein</fullName>
    </submittedName>
</protein>
<proteinExistence type="predicted"/>
<accession>A0A0F8VW43</accession>
<sequence>MKRIYTKIVIEMVSGRVVEQESYQHHGQIAHAKGTPDVPPKSAAELEIEKLNLAALQRSAKLEEDLEP</sequence>
<dbReference type="AlphaFoldDB" id="A0A0F8VW43"/>
<reference evidence="1" key="1">
    <citation type="journal article" date="2015" name="Nature">
        <title>Complex archaea that bridge the gap between prokaryotes and eukaryotes.</title>
        <authorList>
            <person name="Spang A."/>
            <person name="Saw J.H."/>
            <person name="Jorgensen S.L."/>
            <person name="Zaremba-Niedzwiedzka K."/>
            <person name="Martijn J."/>
            <person name="Lind A.E."/>
            <person name="van Eijk R."/>
            <person name="Schleper C."/>
            <person name="Guy L."/>
            <person name="Ettema T.J."/>
        </authorList>
    </citation>
    <scope>NUCLEOTIDE SEQUENCE</scope>
</reference>
<feature type="non-terminal residue" evidence="1">
    <location>
        <position position="68"/>
    </location>
</feature>